<dbReference type="Gene3D" id="1.20.190.20">
    <property type="entry name" value="14-3-3 domain"/>
    <property type="match status" value="1"/>
</dbReference>
<dbReference type="PRINTS" id="PR00305">
    <property type="entry name" value="1433ZETA"/>
</dbReference>
<evidence type="ECO:0000313" key="5">
    <source>
        <dbReference type="Proteomes" id="UP000541558"/>
    </source>
</evidence>
<proteinExistence type="inferred from homology"/>
<organism evidence="4 5">
    <name type="scientific">Ephemerocybe angulata</name>
    <dbReference type="NCBI Taxonomy" id="980116"/>
    <lineage>
        <taxon>Eukaryota</taxon>
        <taxon>Fungi</taxon>
        <taxon>Dikarya</taxon>
        <taxon>Basidiomycota</taxon>
        <taxon>Agaricomycotina</taxon>
        <taxon>Agaricomycetes</taxon>
        <taxon>Agaricomycetidae</taxon>
        <taxon>Agaricales</taxon>
        <taxon>Agaricineae</taxon>
        <taxon>Psathyrellaceae</taxon>
        <taxon>Ephemerocybe</taxon>
    </lineage>
</organism>
<protein>
    <recommendedName>
        <fullName evidence="3">14-3-3 domain-containing protein</fullName>
    </recommendedName>
</protein>
<feature type="domain" description="14-3-3" evidence="3">
    <location>
        <begin position="12"/>
        <end position="251"/>
    </location>
</feature>
<comment type="caution">
    <text evidence="4">The sequence shown here is derived from an EMBL/GenBank/DDBJ whole genome shotgun (WGS) entry which is preliminary data.</text>
</comment>
<dbReference type="Proteomes" id="UP000541558">
    <property type="component" value="Unassembled WGS sequence"/>
</dbReference>
<dbReference type="InterPro" id="IPR023410">
    <property type="entry name" value="14-3-3_domain"/>
</dbReference>
<dbReference type="InterPro" id="IPR000308">
    <property type="entry name" value="14-3-3"/>
</dbReference>
<name>A0A8H5BY53_9AGAR</name>
<gene>
    <name evidence="4" type="ORF">D9611_007704</name>
</gene>
<dbReference type="InterPro" id="IPR036815">
    <property type="entry name" value="14-3-3_dom_sf"/>
</dbReference>
<accession>A0A8H5BY53</accession>
<dbReference type="EMBL" id="JAACJK010000113">
    <property type="protein sequence ID" value="KAF5331714.1"/>
    <property type="molecule type" value="Genomic_DNA"/>
</dbReference>
<dbReference type="SMART" id="SM00101">
    <property type="entry name" value="14_3_3"/>
    <property type="match status" value="1"/>
</dbReference>
<evidence type="ECO:0000256" key="2">
    <source>
        <dbReference type="PIRSR" id="PIRSR000868-1"/>
    </source>
</evidence>
<dbReference type="Pfam" id="PF00244">
    <property type="entry name" value="14-3-3"/>
    <property type="match status" value="1"/>
</dbReference>
<feature type="site" description="Interaction with phosphoserine on interacting protein" evidence="2">
    <location>
        <position position="144"/>
    </location>
</feature>
<dbReference type="PIRSF" id="PIRSF000868">
    <property type="entry name" value="14-3-3"/>
    <property type="match status" value="1"/>
</dbReference>
<dbReference type="AlphaFoldDB" id="A0A8H5BY53"/>
<evidence type="ECO:0000259" key="3">
    <source>
        <dbReference type="SMART" id="SM00101"/>
    </source>
</evidence>
<feature type="site" description="Interaction with phosphoserine on interacting protein" evidence="2">
    <location>
        <position position="66"/>
    </location>
</feature>
<comment type="similarity">
    <text evidence="1">Belongs to the 14-3-3 family.</text>
</comment>
<reference evidence="4 5" key="1">
    <citation type="journal article" date="2020" name="ISME J.">
        <title>Uncovering the hidden diversity of litter-decomposition mechanisms in mushroom-forming fungi.</title>
        <authorList>
            <person name="Floudas D."/>
            <person name="Bentzer J."/>
            <person name="Ahren D."/>
            <person name="Johansson T."/>
            <person name="Persson P."/>
            <person name="Tunlid A."/>
        </authorList>
    </citation>
    <scope>NUCLEOTIDE SEQUENCE [LARGE SCALE GENOMIC DNA]</scope>
    <source>
        <strain evidence="4 5">CBS 175.51</strain>
    </source>
</reference>
<sequence length="252" mass="28979">MPTVQVKRPVDRARCMLIAELAIEAERYQDVVSEIKKIVFAYNARLTVEERSLLSIAYKNLTNTLRSSWRIVEAVEAQTSVQATKNAKRRRELLLVRQQRHKIENDLLDTCNDIIDLLDRYLLLAAKPGEEAVFYSKMKGDYYRYLAEFGPEKDRKRFGETSLQAYKNAYKRALTTLDALDPTRLGLALNFSVFYHDVYKSPARACHLAKSAFDDAIQSLNPKTTAANPTLRDSLSILQLLRDDLVLWVEEM</sequence>
<dbReference type="PANTHER" id="PTHR18860">
    <property type="entry name" value="14-3-3 PROTEIN"/>
    <property type="match status" value="1"/>
</dbReference>
<evidence type="ECO:0000313" key="4">
    <source>
        <dbReference type="EMBL" id="KAF5331714.1"/>
    </source>
</evidence>
<dbReference type="OrthoDB" id="10260625at2759"/>
<dbReference type="SUPFAM" id="SSF48445">
    <property type="entry name" value="14-3-3 protein"/>
    <property type="match status" value="1"/>
</dbReference>
<evidence type="ECO:0000256" key="1">
    <source>
        <dbReference type="ARBA" id="ARBA00006141"/>
    </source>
</evidence>
<keyword evidence="5" id="KW-1185">Reference proteome</keyword>